<protein>
    <submittedName>
        <fullName evidence="1">Uncharacterized protein</fullName>
    </submittedName>
</protein>
<sequence length="102" mass="11963">MLLSLDVYKQQQFDTMAQKIMAEPKKYIDFNSVSVFYNAVWLKDFPQGTQVSATGLDDGAEEFYAIIQFKEQYLKFDIKEHHSLLIFQDMNGKVFEVFEGKF</sequence>
<comment type="caution">
    <text evidence="1">The sequence shown here is derived from an EMBL/GenBank/DDBJ whole genome shotgun (WGS) entry which is preliminary data.</text>
</comment>
<proteinExistence type="predicted"/>
<name>A0A3R9RFS0_9GAMM</name>
<evidence type="ECO:0000313" key="1">
    <source>
        <dbReference type="EMBL" id="RSO58687.1"/>
    </source>
</evidence>
<reference evidence="1 2" key="1">
    <citation type="submission" date="2018-10" db="EMBL/GenBank/DDBJ databases">
        <title>GWAS and RNA-Seq identify cryptic mechanisms of antimicrobial resistance in Acinetobacter baumannii.</title>
        <authorList>
            <person name="Sahl J.W."/>
        </authorList>
    </citation>
    <scope>NUCLEOTIDE SEQUENCE [LARGE SCALE GENOMIC DNA]</scope>
    <source>
        <strain evidence="1 2">TG41018</strain>
    </source>
</reference>
<dbReference type="RefSeq" id="WP_125698414.1">
    <property type="nucleotide sequence ID" value="NZ_RFES01000003.1"/>
</dbReference>
<organism evidence="1 2">
    <name type="scientific">Acinetobacter lactucae</name>
    <dbReference type="NCBI Taxonomy" id="1785128"/>
    <lineage>
        <taxon>Bacteria</taxon>
        <taxon>Pseudomonadati</taxon>
        <taxon>Pseudomonadota</taxon>
        <taxon>Gammaproteobacteria</taxon>
        <taxon>Moraxellales</taxon>
        <taxon>Moraxellaceae</taxon>
        <taxon>Acinetobacter</taxon>
        <taxon>Acinetobacter calcoaceticus/baumannii complex</taxon>
    </lineage>
</organism>
<evidence type="ECO:0000313" key="2">
    <source>
        <dbReference type="Proteomes" id="UP000276905"/>
    </source>
</evidence>
<gene>
    <name evidence="1" type="ORF">EA756_05665</name>
</gene>
<dbReference type="EMBL" id="RFES01000003">
    <property type="protein sequence ID" value="RSO58687.1"/>
    <property type="molecule type" value="Genomic_DNA"/>
</dbReference>
<dbReference type="Proteomes" id="UP000276905">
    <property type="component" value="Unassembled WGS sequence"/>
</dbReference>
<dbReference type="AlphaFoldDB" id="A0A3R9RFS0"/>
<accession>A0A3R9RFS0</accession>